<dbReference type="Gene3D" id="3.40.50.1220">
    <property type="entry name" value="TPP-binding domain"/>
    <property type="match status" value="1"/>
</dbReference>
<evidence type="ECO:0000256" key="6">
    <source>
        <dbReference type="PROSITE-ProRule" id="PRU00236"/>
    </source>
</evidence>
<comment type="caution">
    <text evidence="8">The sequence shown here is derived from an EMBL/GenBank/DDBJ whole genome shotgun (WGS) entry which is preliminary data.</text>
</comment>
<name>A0ABW2PAU2_9ACTN</name>
<comment type="subcellular location">
    <subcellularLocation>
        <location evidence="5">Cytoplasm</location>
    </subcellularLocation>
</comment>
<dbReference type="InterPro" id="IPR026590">
    <property type="entry name" value="Ssirtuin_cat_dom"/>
</dbReference>
<dbReference type="InterPro" id="IPR029035">
    <property type="entry name" value="DHS-like_NAD/FAD-binding_dom"/>
</dbReference>
<dbReference type="Gene3D" id="3.30.1600.10">
    <property type="entry name" value="SIR2/SIRT2 'Small Domain"/>
    <property type="match status" value="1"/>
</dbReference>
<dbReference type="HAMAP" id="MF_01967">
    <property type="entry name" value="Sirtuin_ClassII"/>
    <property type="match status" value="1"/>
</dbReference>
<keyword evidence="1 5" id="KW-0808">Transferase</keyword>
<keyword evidence="9" id="KW-1185">Reference proteome</keyword>
<keyword evidence="4 5" id="KW-0520">NAD</keyword>
<evidence type="ECO:0000256" key="1">
    <source>
        <dbReference type="ARBA" id="ARBA00022679"/>
    </source>
</evidence>
<feature type="binding site" evidence="5 6">
    <location>
        <position position="171"/>
    </location>
    <ligand>
        <name>Zn(2+)</name>
        <dbReference type="ChEBI" id="CHEBI:29105"/>
    </ligand>
</feature>
<evidence type="ECO:0000256" key="3">
    <source>
        <dbReference type="ARBA" id="ARBA00022833"/>
    </source>
</evidence>
<evidence type="ECO:0000313" key="9">
    <source>
        <dbReference type="Proteomes" id="UP001596496"/>
    </source>
</evidence>
<dbReference type="InterPro" id="IPR050134">
    <property type="entry name" value="NAD-dep_sirtuin_deacylases"/>
</dbReference>
<feature type="binding site" evidence="5">
    <location>
        <begin position="238"/>
        <end position="240"/>
    </location>
    <ligand>
        <name>NAD(+)</name>
        <dbReference type="ChEBI" id="CHEBI:57540"/>
    </ligand>
</feature>
<feature type="binding site" evidence="5 6">
    <location>
        <position position="174"/>
    </location>
    <ligand>
        <name>Zn(2+)</name>
        <dbReference type="ChEBI" id="CHEBI:29105"/>
    </ligand>
</feature>
<dbReference type="Proteomes" id="UP001596496">
    <property type="component" value="Unassembled WGS sequence"/>
</dbReference>
<organism evidence="8 9">
    <name type="scientific">Sphaerisporangium rhizosphaerae</name>
    <dbReference type="NCBI Taxonomy" id="2269375"/>
    <lineage>
        <taxon>Bacteria</taxon>
        <taxon>Bacillati</taxon>
        <taxon>Actinomycetota</taxon>
        <taxon>Actinomycetes</taxon>
        <taxon>Streptosporangiales</taxon>
        <taxon>Streptosporangiaceae</taxon>
        <taxon>Sphaerisporangium</taxon>
    </lineage>
</organism>
<comment type="function">
    <text evidence="5">NAD-dependent protein deacetylase which modulates the activities of several enzymes which are inactive in their acetylated form.</text>
</comment>
<sequence>MLAKFLAEGDVVVLTGAGISTESGIPDYRGPSGALRRHTPMTYQAFTGDPAARRRYWARSHAGWRSMARARPNAGHHAVARLQRRGLVSGLVTQNVDGLHQAGGARSVIELHGSLHRVVCLDCRDTTPREELDRRLREANPRFGALVTAVNPDGDVELPGEAVEAFVPAACRACGGGMLKPDVVFFGETVPRDRVDACFALVERARLLLVLGSSLSVMSGRRFVLRAAKLGVPVAIVNQGPTRGDDYADLTVDAPLGPTLTHTADLLAPAAGS</sequence>
<proteinExistence type="inferred from homology"/>
<evidence type="ECO:0000256" key="4">
    <source>
        <dbReference type="ARBA" id="ARBA00023027"/>
    </source>
</evidence>
<dbReference type="EC" id="2.3.1.286" evidence="5"/>
<gene>
    <name evidence="5" type="primary">cobB</name>
    <name evidence="8" type="ORF">ACFQSB_27785</name>
</gene>
<feature type="binding site" evidence="5 6">
    <location>
        <position position="120"/>
    </location>
    <ligand>
        <name>Zn(2+)</name>
        <dbReference type="ChEBI" id="CHEBI:29105"/>
    </ligand>
</feature>
<evidence type="ECO:0000313" key="8">
    <source>
        <dbReference type="EMBL" id="MFC7386039.1"/>
    </source>
</evidence>
<comment type="caution">
    <text evidence="5">Lacks conserved residue(s) required for the propagation of feature annotation.</text>
</comment>
<dbReference type="Pfam" id="PF02146">
    <property type="entry name" value="SIR2"/>
    <property type="match status" value="1"/>
</dbReference>
<protein>
    <recommendedName>
        <fullName evidence="5">NAD-dependent protein deacetylase</fullName>
        <ecNumber evidence="5">2.3.1.286</ecNumber>
    </recommendedName>
    <alternativeName>
        <fullName evidence="5">Regulatory protein SIR2 homolog</fullName>
    </alternativeName>
</protein>
<accession>A0ABW2PAU2</accession>
<comment type="cofactor">
    <cofactor evidence="5">
        <name>Zn(2+)</name>
        <dbReference type="ChEBI" id="CHEBI:29105"/>
    </cofactor>
    <text evidence="5">Binds 1 zinc ion per subunit.</text>
</comment>
<evidence type="ECO:0000256" key="2">
    <source>
        <dbReference type="ARBA" id="ARBA00022723"/>
    </source>
</evidence>
<feature type="binding site" evidence="5 6">
    <location>
        <position position="123"/>
    </location>
    <ligand>
        <name>Zn(2+)</name>
        <dbReference type="ChEBI" id="CHEBI:29105"/>
    </ligand>
</feature>
<feature type="active site" description="Proton acceptor" evidence="5 6">
    <location>
        <position position="112"/>
    </location>
</feature>
<dbReference type="InterPro" id="IPR003000">
    <property type="entry name" value="Sirtuin"/>
</dbReference>
<dbReference type="RefSeq" id="WP_380829903.1">
    <property type="nucleotide sequence ID" value="NZ_JBHTCG010000023.1"/>
</dbReference>
<reference evidence="9" key="1">
    <citation type="journal article" date="2019" name="Int. J. Syst. Evol. Microbiol.">
        <title>The Global Catalogue of Microorganisms (GCM) 10K type strain sequencing project: providing services to taxonomists for standard genome sequencing and annotation.</title>
        <authorList>
            <consortium name="The Broad Institute Genomics Platform"/>
            <consortium name="The Broad Institute Genome Sequencing Center for Infectious Disease"/>
            <person name="Wu L."/>
            <person name="Ma J."/>
        </authorList>
    </citation>
    <scope>NUCLEOTIDE SEQUENCE [LARGE SCALE GENOMIC DNA]</scope>
    <source>
        <strain evidence="9">CECT 7649</strain>
    </source>
</reference>
<evidence type="ECO:0000256" key="5">
    <source>
        <dbReference type="HAMAP-Rule" id="MF_01967"/>
    </source>
</evidence>
<comment type="similarity">
    <text evidence="5">Belongs to the sirtuin family. Class II subfamily.</text>
</comment>
<dbReference type="SUPFAM" id="SSF52467">
    <property type="entry name" value="DHS-like NAD/FAD-binding domain"/>
    <property type="match status" value="1"/>
</dbReference>
<dbReference type="PANTHER" id="PTHR11085:SF10">
    <property type="entry name" value="NAD-DEPENDENT PROTEIN DEACYLASE SIRTUIN-5, MITOCHONDRIAL-RELATED"/>
    <property type="match status" value="1"/>
</dbReference>
<dbReference type="InterPro" id="IPR026591">
    <property type="entry name" value="Sirtuin_cat_small_dom_sf"/>
</dbReference>
<feature type="binding site" evidence="5">
    <location>
        <position position="256"/>
    </location>
    <ligand>
        <name>NAD(+)</name>
        <dbReference type="ChEBI" id="CHEBI:57540"/>
    </ligand>
</feature>
<dbReference type="EMBL" id="JBHTCG010000023">
    <property type="protein sequence ID" value="MFC7386039.1"/>
    <property type="molecule type" value="Genomic_DNA"/>
</dbReference>
<evidence type="ECO:0000259" key="7">
    <source>
        <dbReference type="PROSITE" id="PS50305"/>
    </source>
</evidence>
<feature type="domain" description="Deacetylase sirtuin-type" evidence="7">
    <location>
        <begin position="1"/>
        <end position="273"/>
    </location>
</feature>
<keyword evidence="5" id="KW-0963">Cytoplasm</keyword>
<feature type="binding site" evidence="5">
    <location>
        <begin position="94"/>
        <end position="97"/>
    </location>
    <ligand>
        <name>NAD(+)</name>
        <dbReference type="ChEBI" id="CHEBI:57540"/>
    </ligand>
</feature>
<comment type="catalytic activity">
    <reaction evidence="5">
        <text>N(6)-acetyl-L-lysyl-[protein] + NAD(+) + H2O = 2''-O-acetyl-ADP-D-ribose + nicotinamide + L-lysyl-[protein]</text>
        <dbReference type="Rhea" id="RHEA:43636"/>
        <dbReference type="Rhea" id="RHEA-COMP:9752"/>
        <dbReference type="Rhea" id="RHEA-COMP:10731"/>
        <dbReference type="ChEBI" id="CHEBI:15377"/>
        <dbReference type="ChEBI" id="CHEBI:17154"/>
        <dbReference type="ChEBI" id="CHEBI:29969"/>
        <dbReference type="ChEBI" id="CHEBI:57540"/>
        <dbReference type="ChEBI" id="CHEBI:61930"/>
        <dbReference type="ChEBI" id="CHEBI:83767"/>
        <dbReference type="EC" id="2.3.1.286"/>
    </reaction>
</comment>
<feature type="binding site" evidence="5">
    <location>
        <begin position="212"/>
        <end position="214"/>
    </location>
    <ligand>
        <name>NAD(+)</name>
        <dbReference type="ChEBI" id="CHEBI:57540"/>
    </ligand>
</feature>
<keyword evidence="3 5" id="KW-0862">Zinc</keyword>
<keyword evidence="2 5" id="KW-0479">Metal-binding</keyword>
<dbReference type="PANTHER" id="PTHR11085">
    <property type="entry name" value="NAD-DEPENDENT PROTEIN DEACYLASE SIRTUIN-5, MITOCHONDRIAL-RELATED"/>
    <property type="match status" value="1"/>
</dbReference>
<dbReference type="PROSITE" id="PS50305">
    <property type="entry name" value="SIRTUIN"/>
    <property type="match status" value="1"/>
</dbReference>
<dbReference type="InterPro" id="IPR026587">
    <property type="entry name" value="Sirtuin_class_II"/>
</dbReference>
<dbReference type="NCBIfam" id="NF003738">
    <property type="entry name" value="PRK05333.1"/>
    <property type="match status" value="1"/>
</dbReference>